<name>A0A382L527_9ZZZZ</name>
<accession>A0A382L527</accession>
<reference evidence="1" key="1">
    <citation type="submission" date="2018-05" db="EMBL/GenBank/DDBJ databases">
        <authorList>
            <person name="Lanie J.A."/>
            <person name="Ng W.-L."/>
            <person name="Kazmierczak K.M."/>
            <person name="Andrzejewski T.M."/>
            <person name="Davidsen T.M."/>
            <person name="Wayne K.J."/>
            <person name="Tettelin H."/>
            <person name="Glass J.I."/>
            <person name="Rusch D."/>
            <person name="Podicherti R."/>
            <person name="Tsui H.-C.T."/>
            <person name="Winkler M.E."/>
        </authorList>
    </citation>
    <scope>NUCLEOTIDE SEQUENCE</scope>
</reference>
<sequence>MEKILIIGLLTIAGVITALILFFGSQSSIQEASDQNRGKQSQAGLRAQTMIEILNVRTGDNGTALDIWLKNSGAAEVNLQAIENLEVFLMDSEGNWGN</sequence>
<evidence type="ECO:0000313" key="1">
    <source>
        <dbReference type="EMBL" id="SVC30362.1"/>
    </source>
</evidence>
<dbReference type="EMBL" id="UINC01084067">
    <property type="protein sequence ID" value="SVC30362.1"/>
    <property type="molecule type" value="Genomic_DNA"/>
</dbReference>
<feature type="non-terminal residue" evidence="1">
    <location>
        <position position="98"/>
    </location>
</feature>
<dbReference type="AlphaFoldDB" id="A0A382L527"/>
<protein>
    <submittedName>
        <fullName evidence="1">Uncharacterized protein</fullName>
    </submittedName>
</protein>
<organism evidence="1">
    <name type="scientific">marine metagenome</name>
    <dbReference type="NCBI Taxonomy" id="408172"/>
    <lineage>
        <taxon>unclassified sequences</taxon>
        <taxon>metagenomes</taxon>
        <taxon>ecological metagenomes</taxon>
    </lineage>
</organism>
<gene>
    <name evidence="1" type="ORF">METZ01_LOCUS283216</name>
</gene>
<proteinExistence type="predicted"/>